<accession>A0A366XZX6</accession>
<sequence>MQIINTCYNKIKYLEGRENSNIMMVRQITKFIEDWIPPEASVAVAAKDQYLDYLSGIHDIRIRPGQSVPSGSITERVYRQKSRVESLVDESVFGTPYYGIGYPIEDQMGFSGALIVILPPTYFYKKQAALSFLTGKKGEIWRPIPLEKIAYIESNQKKTWFYTEDGQYSTIDTLKTLEYKLPNSFIRIHRSYIINISFIKHISRDLSSNLIVALNHPDNSELPVSQTYVNSVRRILGF</sequence>
<dbReference type="GO" id="GO:0000156">
    <property type="term" value="F:phosphorelay response regulator activity"/>
    <property type="evidence" value="ECO:0007669"/>
    <property type="project" value="InterPro"/>
</dbReference>
<comment type="caution">
    <text evidence="2">The sequence shown here is derived from an EMBL/GenBank/DDBJ whole genome shotgun (WGS) entry which is preliminary data.</text>
</comment>
<dbReference type="GO" id="GO:0003677">
    <property type="term" value="F:DNA binding"/>
    <property type="evidence" value="ECO:0007669"/>
    <property type="project" value="InterPro"/>
</dbReference>
<dbReference type="Gene3D" id="2.40.50.40">
    <property type="match status" value="1"/>
</dbReference>
<dbReference type="Gene3D" id="2.20.25.10">
    <property type="match status" value="1"/>
</dbReference>
<dbReference type="InterPro" id="IPR007492">
    <property type="entry name" value="LytTR_DNA-bd_dom"/>
</dbReference>
<dbReference type="Proteomes" id="UP000253314">
    <property type="component" value="Unassembled WGS sequence"/>
</dbReference>
<evidence type="ECO:0000313" key="3">
    <source>
        <dbReference type="Proteomes" id="UP000253314"/>
    </source>
</evidence>
<name>A0A366XZX6_9BACI</name>
<protein>
    <submittedName>
        <fullName evidence="2">LytTR family transcriptional regulator</fullName>
    </submittedName>
</protein>
<dbReference type="Pfam" id="PF04397">
    <property type="entry name" value="LytTR"/>
    <property type="match status" value="1"/>
</dbReference>
<dbReference type="PROSITE" id="PS50930">
    <property type="entry name" value="HTH_LYTTR"/>
    <property type="match status" value="1"/>
</dbReference>
<dbReference type="EMBL" id="QOCW01000002">
    <property type="protein sequence ID" value="RBW71128.1"/>
    <property type="molecule type" value="Genomic_DNA"/>
</dbReference>
<gene>
    <name evidence="2" type="ORF">DS031_03860</name>
</gene>
<dbReference type="PANTHER" id="PTHR37299:SF4">
    <property type="entry name" value="TRANSCRIPTIONAL REGULATOR"/>
    <property type="match status" value="1"/>
</dbReference>
<dbReference type="OrthoDB" id="9802383at2"/>
<organism evidence="2 3">
    <name type="scientific">Bacillus taeanensis</name>
    <dbReference type="NCBI Taxonomy" id="273032"/>
    <lineage>
        <taxon>Bacteria</taxon>
        <taxon>Bacillati</taxon>
        <taxon>Bacillota</taxon>
        <taxon>Bacilli</taxon>
        <taxon>Bacillales</taxon>
        <taxon>Bacillaceae</taxon>
        <taxon>Bacillus</taxon>
    </lineage>
</organism>
<proteinExistence type="predicted"/>
<dbReference type="InterPro" id="IPR046947">
    <property type="entry name" value="LytR-like"/>
</dbReference>
<evidence type="ECO:0000259" key="1">
    <source>
        <dbReference type="PROSITE" id="PS50930"/>
    </source>
</evidence>
<keyword evidence="3" id="KW-1185">Reference proteome</keyword>
<dbReference type="RefSeq" id="WP_113804608.1">
    <property type="nucleotide sequence ID" value="NZ_QOCW01000002.1"/>
</dbReference>
<dbReference type="AlphaFoldDB" id="A0A366XZX6"/>
<feature type="domain" description="HTH LytTR-type" evidence="1">
    <location>
        <begin position="133"/>
        <end position="238"/>
    </location>
</feature>
<evidence type="ECO:0000313" key="2">
    <source>
        <dbReference type="EMBL" id="RBW71128.1"/>
    </source>
</evidence>
<dbReference type="SMART" id="SM00850">
    <property type="entry name" value="LytTR"/>
    <property type="match status" value="1"/>
</dbReference>
<dbReference type="PANTHER" id="PTHR37299">
    <property type="entry name" value="TRANSCRIPTIONAL REGULATOR-RELATED"/>
    <property type="match status" value="1"/>
</dbReference>
<reference evidence="2 3" key="1">
    <citation type="submission" date="2018-07" db="EMBL/GenBank/DDBJ databases">
        <title>Lottiidibacillus patelloidae gen. nov., sp. nov., isolated from the intestinal tract of a marine limpet and the reclassification of B. taeanensis BH030017T, B. algicola KMM 3737T and B. hwajinpoensis SW-72T as genus Lottiidibacillus.</title>
        <authorList>
            <person name="Liu R."/>
            <person name="Huang Z."/>
        </authorList>
    </citation>
    <scope>NUCLEOTIDE SEQUENCE [LARGE SCALE GENOMIC DNA]</scope>
    <source>
        <strain evidence="2 3">BH030017</strain>
    </source>
</reference>